<evidence type="ECO:0000256" key="4">
    <source>
        <dbReference type="ARBA" id="ARBA00022729"/>
    </source>
</evidence>
<evidence type="ECO:0000313" key="8">
    <source>
        <dbReference type="EMBL" id="OGD04113.1"/>
    </source>
</evidence>
<dbReference type="PANTHER" id="PTHR38050:SF2">
    <property type="entry name" value="FERULOYL ESTERASE C-RELATED"/>
    <property type="match status" value="1"/>
</dbReference>
<reference evidence="8 9" key="1">
    <citation type="journal article" date="2016" name="Nat. Commun.">
        <title>Thousands of microbial genomes shed light on interconnected biogeochemical processes in an aquifer system.</title>
        <authorList>
            <person name="Anantharaman K."/>
            <person name="Brown C.T."/>
            <person name="Hug L.A."/>
            <person name="Sharon I."/>
            <person name="Castelle C.J."/>
            <person name="Probst A.J."/>
            <person name="Thomas B.C."/>
            <person name="Singh A."/>
            <person name="Wilkins M.J."/>
            <person name="Karaoz U."/>
            <person name="Brodie E.L."/>
            <person name="Williams K.H."/>
            <person name="Hubbard S.S."/>
            <person name="Banfield J.F."/>
        </authorList>
    </citation>
    <scope>NUCLEOTIDE SEQUENCE [LARGE SCALE GENOMIC DNA]</scope>
</reference>
<evidence type="ECO:0000256" key="1">
    <source>
        <dbReference type="ARBA" id="ARBA00004613"/>
    </source>
</evidence>
<dbReference type="InterPro" id="IPR029058">
    <property type="entry name" value="AB_hydrolase_fold"/>
</dbReference>
<comment type="caution">
    <text evidence="8">The sequence shown here is derived from an EMBL/GenBank/DDBJ whole genome shotgun (WGS) entry which is preliminary data.</text>
</comment>
<keyword evidence="6" id="KW-0119">Carbohydrate metabolism</keyword>
<sequence length="308" mass="34168">MRKKLAVAVLVLGPIVLMGAYFEWGYSQNKKVSFEGEVRQYRLHRPIGYFGKDNLPLVVALHGYGDSPRFMEMYSGWSALADREKFIVAYPYGSNAWWDKNLSWNGGSCCGVALVAQKNDVGFVNQVIQDVISKYRVDVNKIYLTGFSNGSLLAYRFVTEGDSPVRALGIVAGSTGGRSLGQGEYFRINPPSDLVSLVMIHGLQDRVVPYSGGPNEYLNVKGLVRFDAFTGGVGLWRNSDGCSTQETTKTAEVEIVEWKNCSDGAQVTAYTATRLGHTWPGGLMEWLMTGRMGEFSATKTIWEFFQKI</sequence>
<dbReference type="InterPro" id="IPR043595">
    <property type="entry name" value="FaeB/C/D"/>
</dbReference>
<dbReference type="GO" id="GO:0005576">
    <property type="term" value="C:extracellular region"/>
    <property type="evidence" value="ECO:0007669"/>
    <property type="project" value="UniProtKB-SubCell"/>
</dbReference>
<protein>
    <recommendedName>
        <fullName evidence="10">Phospholipase/carboxylesterase/thioesterase domain-containing protein</fullName>
    </recommendedName>
</protein>
<dbReference type="Gene3D" id="3.40.50.1820">
    <property type="entry name" value="alpha/beta hydrolase"/>
    <property type="match status" value="1"/>
</dbReference>
<dbReference type="InterPro" id="IPR010126">
    <property type="entry name" value="Esterase_phb"/>
</dbReference>
<gene>
    <name evidence="8" type="ORF">A2989_01805</name>
</gene>
<dbReference type="AlphaFoldDB" id="A0A1F4ZCS9"/>
<evidence type="ECO:0000256" key="2">
    <source>
        <dbReference type="ARBA" id="ARBA00022525"/>
    </source>
</evidence>
<dbReference type="PANTHER" id="PTHR38050">
    <property type="match status" value="1"/>
</dbReference>
<dbReference type="Proteomes" id="UP000177080">
    <property type="component" value="Unassembled WGS sequence"/>
</dbReference>
<comment type="subcellular location">
    <subcellularLocation>
        <location evidence="1">Secreted</location>
    </subcellularLocation>
</comment>
<dbReference type="STRING" id="1797259.A2989_01805"/>
<proteinExistence type="predicted"/>
<dbReference type="EMBL" id="MEXN01000003">
    <property type="protein sequence ID" value="OGD04113.1"/>
    <property type="molecule type" value="Genomic_DNA"/>
</dbReference>
<dbReference type="SUPFAM" id="SSF53474">
    <property type="entry name" value="alpha/beta-Hydrolases"/>
    <property type="match status" value="1"/>
</dbReference>
<evidence type="ECO:0000256" key="5">
    <source>
        <dbReference type="ARBA" id="ARBA00022801"/>
    </source>
</evidence>
<evidence type="ECO:0000313" key="9">
    <source>
        <dbReference type="Proteomes" id="UP000177080"/>
    </source>
</evidence>
<keyword evidence="2" id="KW-0964">Secreted</keyword>
<name>A0A1F4ZCS9_9BACT</name>
<evidence type="ECO:0000256" key="6">
    <source>
        <dbReference type="ARBA" id="ARBA00023277"/>
    </source>
</evidence>
<evidence type="ECO:0000256" key="7">
    <source>
        <dbReference type="ARBA" id="ARBA00023326"/>
    </source>
</evidence>
<dbReference type="GO" id="GO:0030600">
    <property type="term" value="F:feruloyl esterase activity"/>
    <property type="evidence" value="ECO:0007669"/>
    <property type="project" value="InterPro"/>
</dbReference>
<organism evidence="8 9">
    <name type="scientific">Candidatus Amesbacteria bacterium RIFCSPLOWO2_01_FULL_48_25</name>
    <dbReference type="NCBI Taxonomy" id="1797259"/>
    <lineage>
        <taxon>Bacteria</taxon>
        <taxon>Candidatus Amesiibacteriota</taxon>
    </lineage>
</organism>
<evidence type="ECO:0000256" key="3">
    <source>
        <dbReference type="ARBA" id="ARBA00022651"/>
    </source>
</evidence>
<keyword evidence="3" id="KW-0858">Xylan degradation</keyword>
<dbReference type="Pfam" id="PF10503">
    <property type="entry name" value="Esterase_PHB"/>
    <property type="match status" value="1"/>
</dbReference>
<keyword evidence="5" id="KW-0378">Hydrolase</keyword>
<evidence type="ECO:0008006" key="10">
    <source>
        <dbReference type="Google" id="ProtNLM"/>
    </source>
</evidence>
<keyword evidence="7" id="KW-0624">Polysaccharide degradation</keyword>
<accession>A0A1F4ZCS9</accession>
<dbReference type="GO" id="GO:0045493">
    <property type="term" value="P:xylan catabolic process"/>
    <property type="evidence" value="ECO:0007669"/>
    <property type="project" value="UniProtKB-KW"/>
</dbReference>
<keyword evidence="4" id="KW-0732">Signal</keyword>